<reference evidence="3 4" key="1">
    <citation type="submission" date="2014-10" db="EMBL/GenBank/DDBJ databases">
        <title>Draft genome of the hookworm Ancylostoma caninum.</title>
        <authorList>
            <person name="Mitreva M."/>
        </authorList>
    </citation>
    <scope>NUCLEOTIDE SEQUENCE [LARGE SCALE GENOMIC DNA]</scope>
    <source>
        <strain evidence="3 4">Baltimore</strain>
    </source>
</reference>
<feature type="chain" id="PRO_5017025524" description="Serine carboxypeptidase" evidence="2">
    <location>
        <begin position="21"/>
        <end position="93"/>
    </location>
</feature>
<comment type="similarity">
    <text evidence="1">Belongs to the peptidase S10 family.</text>
</comment>
<dbReference type="PANTHER" id="PTHR11802:SF201">
    <property type="entry name" value="CARBOXYPEPTIDASE"/>
    <property type="match status" value="1"/>
</dbReference>
<keyword evidence="2" id="KW-0732">Signal</keyword>
<protein>
    <recommendedName>
        <fullName evidence="5">Serine carboxypeptidase</fullName>
    </recommendedName>
</protein>
<evidence type="ECO:0000313" key="4">
    <source>
        <dbReference type="Proteomes" id="UP000252519"/>
    </source>
</evidence>
<dbReference type="Gene3D" id="3.40.50.1820">
    <property type="entry name" value="alpha/beta hydrolase"/>
    <property type="match status" value="1"/>
</dbReference>
<dbReference type="Proteomes" id="UP000252519">
    <property type="component" value="Unassembled WGS sequence"/>
</dbReference>
<comment type="caution">
    <text evidence="3">The sequence shown here is derived from an EMBL/GenBank/DDBJ whole genome shotgun (WGS) entry which is preliminary data.</text>
</comment>
<dbReference type="InterPro" id="IPR001563">
    <property type="entry name" value="Peptidase_S10"/>
</dbReference>
<dbReference type="EMBL" id="JOJR01005018">
    <property type="protein sequence ID" value="RCN27088.1"/>
    <property type="molecule type" value="Genomic_DNA"/>
</dbReference>
<dbReference type="Pfam" id="PF00450">
    <property type="entry name" value="Peptidase_S10"/>
    <property type="match status" value="1"/>
</dbReference>
<evidence type="ECO:0000313" key="3">
    <source>
        <dbReference type="EMBL" id="RCN27088.1"/>
    </source>
</evidence>
<accession>A0A368F674</accession>
<organism evidence="3 4">
    <name type="scientific">Ancylostoma caninum</name>
    <name type="common">Dog hookworm</name>
    <dbReference type="NCBI Taxonomy" id="29170"/>
    <lineage>
        <taxon>Eukaryota</taxon>
        <taxon>Metazoa</taxon>
        <taxon>Ecdysozoa</taxon>
        <taxon>Nematoda</taxon>
        <taxon>Chromadorea</taxon>
        <taxon>Rhabditida</taxon>
        <taxon>Rhabditina</taxon>
        <taxon>Rhabditomorpha</taxon>
        <taxon>Strongyloidea</taxon>
        <taxon>Ancylostomatidae</taxon>
        <taxon>Ancylostomatinae</taxon>
        <taxon>Ancylostoma</taxon>
    </lineage>
</organism>
<evidence type="ECO:0008006" key="5">
    <source>
        <dbReference type="Google" id="ProtNLM"/>
    </source>
</evidence>
<gene>
    <name evidence="3" type="ORF">ANCCAN_27179</name>
</gene>
<evidence type="ECO:0000256" key="1">
    <source>
        <dbReference type="ARBA" id="ARBA00009431"/>
    </source>
</evidence>
<dbReference type="STRING" id="29170.A0A368F674"/>
<dbReference type="GO" id="GO:0006508">
    <property type="term" value="P:proteolysis"/>
    <property type="evidence" value="ECO:0007669"/>
    <property type="project" value="InterPro"/>
</dbReference>
<sequence length="93" mass="10335">MLSRGSVAILKLCILTLTTAAPEWELIESLPNLVEPMRSKQYAGYLNISPIKQLFYWYIESENDPATDPVVLWLNGGPGCSSLEGLFVEMGPF</sequence>
<dbReference type="PANTHER" id="PTHR11802">
    <property type="entry name" value="SERINE PROTEASE FAMILY S10 SERINE CARBOXYPEPTIDASE"/>
    <property type="match status" value="1"/>
</dbReference>
<proteinExistence type="inferred from homology"/>
<keyword evidence="4" id="KW-1185">Reference proteome</keyword>
<name>A0A368F674_ANCCA</name>
<dbReference type="GO" id="GO:0004185">
    <property type="term" value="F:serine-type carboxypeptidase activity"/>
    <property type="evidence" value="ECO:0007669"/>
    <property type="project" value="InterPro"/>
</dbReference>
<evidence type="ECO:0000256" key="2">
    <source>
        <dbReference type="SAM" id="SignalP"/>
    </source>
</evidence>
<dbReference type="OrthoDB" id="735686at2759"/>
<feature type="signal peptide" evidence="2">
    <location>
        <begin position="1"/>
        <end position="20"/>
    </location>
</feature>
<dbReference type="InterPro" id="IPR029058">
    <property type="entry name" value="AB_hydrolase_fold"/>
</dbReference>
<dbReference type="AlphaFoldDB" id="A0A368F674"/>
<dbReference type="SUPFAM" id="SSF53474">
    <property type="entry name" value="alpha/beta-Hydrolases"/>
    <property type="match status" value="1"/>
</dbReference>
<feature type="non-terminal residue" evidence="3">
    <location>
        <position position="93"/>
    </location>
</feature>